<dbReference type="RefSeq" id="WP_088711087.1">
    <property type="nucleotide sequence ID" value="NZ_NFZT01000001.1"/>
</dbReference>
<dbReference type="InterPro" id="IPR014748">
    <property type="entry name" value="Enoyl-CoA_hydra_C"/>
</dbReference>
<evidence type="ECO:0000256" key="7">
    <source>
        <dbReference type="ARBA" id="ARBA00023140"/>
    </source>
</evidence>
<evidence type="ECO:0000256" key="4">
    <source>
        <dbReference type="ARBA" id="ARBA00022832"/>
    </source>
</evidence>
<dbReference type="AlphaFoldDB" id="A0A219B394"/>
<organism evidence="9 10">
    <name type="scientific">Pacificimonas flava</name>
    <dbReference type="NCBI Taxonomy" id="1234595"/>
    <lineage>
        <taxon>Bacteria</taxon>
        <taxon>Pseudomonadati</taxon>
        <taxon>Pseudomonadota</taxon>
        <taxon>Alphaproteobacteria</taxon>
        <taxon>Sphingomonadales</taxon>
        <taxon>Sphingosinicellaceae</taxon>
        <taxon>Pacificimonas</taxon>
    </lineage>
</organism>
<dbReference type="OrthoDB" id="9802898at2"/>
<evidence type="ECO:0000256" key="1">
    <source>
        <dbReference type="ARBA" id="ARBA00004275"/>
    </source>
</evidence>
<dbReference type="UniPathway" id="UPA00659"/>
<protein>
    <submittedName>
        <fullName evidence="9">Enoyl-CoA hydratase</fullName>
    </submittedName>
</protein>
<dbReference type="Gene3D" id="1.10.12.10">
    <property type="entry name" value="Lyase 2-enoyl-coa Hydratase, Chain A, domain 2"/>
    <property type="match status" value="1"/>
</dbReference>
<comment type="subcellular location">
    <subcellularLocation>
        <location evidence="1">Peroxisome</location>
    </subcellularLocation>
</comment>
<evidence type="ECO:0000256" key="8">
    <source>
        <dbReference type="ARBA" id="ARBA00023235"/>
    </source>
</evidence>
<dbReference type="GO" id="GO:0006635">
    <property type="term" value="P:fatty acid beta-oxidation"/>
    <property type="evidence" value="ECO:0007669"/>
    <property type="project" value="UniProtKB-UniPathway"/>
</dbReference>
<comment type="similarity">
    <text evidence="3">Belongs to the enoyl-CoA hydratase/isomerase family.</text>
</comment>
<keyword evidence="6" id="KW-0443">Lipid metabolism</keyword>
<evidence type="ECO:0000256" key="5">
    <source>
        <dbReference type="ARBA" id="ARBA00022990"/>
    </source>
</evidence>
<comment type="pathway">
    <text evidence="2">Lipid metabolism; fatty acid beta-oxidation.</text>
</comment>
<dbReference type="InterPro" id="IPR001753">
    <property type="entry name" value="Enoyl-CoA_hydra/iso"/>
</dbReference>
<evidence type="ECO:0000256" key="6">
    <source>
        <dbReference type="ARBA" id="ARBA00023098"/>
    </source>
</evidence>
<dbReference type="CDD" id="cd06558">
    <property type="entry name" value="crotonase-like"/>
    <property type="match status" value="1"/>
</dbReference>
<dbReference type="InterPro" id="IPR029045">
    <property type="entry name" value="ClpP/crotonase-like_dom_sf"/>
</dbReference>
<keyword evidence="8" id="KW-0413">Isomerase</keyword>
<dbReference type="Pfam" id="PF00378">
    <property type="entry name" value="ECH_1"/>
    <property type="match status" value="1"/>
</dbReference>
<name>A0A219B394_9SPHN</name>
<dbReference type="Proteomes" id="UP000198462">
    <property type="component" value="Unassembled WGS sequence"/>
</dbReference>
<dbReference type="EMBL" id="NFZT01000001">
    <property type="protein sequence ID" value="OWV32288.1"/>
    <property type="molecule type" value="Genomic_DNA"/>
</dbReference>
<dbReference type="FunFam" id="1.10.12.10:FF:000004">
    <property type="entry name" value="Delta3,5-delta2,4-dienoyl-CoA isomerase"/>
    <property type="match status" value="1"/>
</dbReference>
<keyword evidence="7" id="KW-0576">Peroxisome</keyword>
<evidence type="ECO:0000313" key="10">
    <source>
        <dbReference type="Proteomes" id="UP000198462"/>
    </source>
</evidence>
<dbReference type="FunFam" id="3.90.226.10:FF:000024">
    <property type="entry name" value="Delta3,5-delta2,4-dienoyl-CoA isomerase"/>
    <property type="match status" value="1"/>
</dbReference>
<dbReference type="PANTHER" id="PTHR43149:SF1">
    <property type="entry name" value="DELTA(3,5)-DELTA(2,4)-DIENOYL-COA ISOMERASE, MITOCHONDRIAL"/>
    <property type="match status" value="1"/>
</dbReference>
<accession>A0A219B394</accession>
<reference evidence="10" key="1">
    <citation type="submission" date="2017-05" db="EMBL/GenBank/DDBJ databases">
        <authorList>
            <person name="Lin X."/>
        </authorList>
    </citation>
    <scope>NUCLEOTIDE SEQUENCE [LARGE SCALE GENOMIC DNA]</scope>
    <source>
        <strain evidence="10">JLT2012</strain>
    </source>
</reference>
<dbReference type="PANTHER" id="PTHR43149">
    <property type="entry name" value="ENOYL-COA HYDRATASE"/>
    <property type="match status" value="1"/>
</dbReference>
<evidence type="ECO:0000256" key="2">
    <source>
        <dbReference type="ARBA" id="ARBA00005005"/>
    </source>
</evidence>
<evidence type="ECO:0000256" key="3">
    <source>
        <dbReference type="ARBA" id="ARBA00005254"/>
    </source>
</evidence>
<keyword evidence="10" id="KW-1185">Reference proteome</keyword>
<keyword evidence="5" id="KW-0007">Acetylation</keyword>
<dbReference type="GO" id="GO:0005737">
    <property type="term" value="C:cytoplasm"/>
    <property type="evidence" value="ECO:0007669"/>
    <property type="project" value="UniProtKB-ARBA"/>
</dbReference>
<dbReference type="NCBIfam" id="NF004794">
    <property type="entry name" value="PRK06142.1"/>
    <property type="match status" value="1"/>
</dbReference>
<dbReference type="InterPro" id="IPR045002">
    <property type="entry name" value="Ech1-like"/>
</dbReference>
<dbReference type="Gene3D" id="3.90.226.10">
    <property type="entry name" value="2-enoyl-CoA Hydratase, Chain A, domain 1"/>
    <property type="match status" value="1"/>
</dbReference>
<keyword evidence="4" id="KW-0276">Fatty acid metabolism</keyword>
<dbReference type="SUPFAM" id="SSF52096">
    <property type="entry name" value="ClpP/crotonase"/>
    <property type="match status" value="1"/>
</dbReference>
<proteinExistence type="inferred from homology"/>
<dbReference type="GO" id="GO:0051750">
    <property type="term" value="F:delta(3,5)-delta(2,4)-dienoyl-CoA isomerase activity"/>
    <property type="evidence" value="ECO:0007669"/>
    <property type="project" value="TreeGrafter"/>
</dbReference>
<comment type="caution">
    <text evidence="9">The sequence shown here is derived from an EMBL/GenBank/DDBJ whole genome shotgun (WGS) entry which is preliminary data.</text>
</comment>
<evidence type="ECO:0000313" key="9">
    <source>
        <dbReference type="EMBL" id="OWV32288.1"/>
    </source>
</evidence>
<gene>
    <name evidence="9" type="ORF">B5C34_01685</name>
</gene>
<sequence>MELETLTLTTSEGVAHVQLTRGEQLNTMTPQFWEDMISAFEAIEKDGSVRAVVLSSTGRHFTAGLDLNSATLSQGEDQDEARRAYSFTRHLKRLQQAFNVIESCRVPVIAAVHGACIGGGVDMVCACDIRLASDNAYFTIQEINIGIVADVGTIQRIPYLLPEGIVRELTYTGRKFPAEEARSFGFVNRVTGTHEETVDAAFAMAQEIASKSPVAVMGCKTLLNRGRGMTVEQGLDYVGVWNAAFIHGDDMKEAVSAQMQKRPPKFADIS</sequence>